<sequence length="60" mass="6784">MIKTTNINDYISLQVLKNYCYSHGEDDCKNCAIDPVCKCMSKIPADWNLEHSSVNEGDSK</sequence>
<evidence type="ECO:0000313" key="1">
    <source>
        <dbReference type="EMBL" id="DAF55961.1"/>
    </source>
</evidence>
<name>A0A8S5SY67_9CAUD</name>
<organism evidence="1">
    <name type="scientific">Siphoviridae sp. ctJj91</name>
    <dbReference type="NCBI Taxonomy" id="2827838"/>
    <lineage>
        <taxon>Viruses</taxon>
        <taxon>Duplodnaviria</taxon>
        <taxon>Heunggongvirae</taxon>
        <taxon>Uroviricota</taxon>
        <taxon>Caudoviricetes</taxon>
    </lineage>
</organism>
<protein>
    <submittedName>
        <fullName evidence="1">Uncharacterized protein</fullName>
    </submittedName>
</protein>
<reference evidence="1" key="1">
    <citation type="journal article" date="2021" name="Proc. Natl. Acad. Sci. U.S.A.">
        <title>A Catalog of Tens of Thousands of Viruses from Human Metagenomes Reveals Hidden Associations with Chronic Diseases.</title>
        <authorList>
            <person name="Tisza M.J."/>
            <person name="Buck C.B."/>
        </authorList>
    </citation>
    <scope>NUCLEOTIDE SEQUENCE</scope>
    <source>
        <strain evidence="1">CtJj91</strain>
    </source>
</reference>
<accession>A0A8S5SY67</accession>
<proteinExistence type="predicted"/>
<dbReference type="EMBL" id="BK032704">
    <property type="protein sequence ID" value="DAF55961.1"/>
    <property type="molecule type" value="Genomic_DNA"/>
</dbReference>